<dbReference type="InterPro" id="IPR003848">
    <property type="entry name" value="DUF218"/>
</dbReference>
<dbReference type="AlphaFoldDB" id="A0A1L8RJV8"/>
<protein>
    <recommendedName>
        <fullName evidence="2">DUF218 domain-containing protein</fullName>
    </recommendedName>
</protein>
<feature type="transmembrane region" description="Helical" evidence="1">
    <location>
        <begin position="71"/>
        <end position="92"/>
    </location>
</feature>
<comment type="caution">
    <text evidence="3">The sequence shown here is derived from an EMBL/GenBank/DDBJ whole genome shotgun (WGS) entry which is preliminary data.</text>
</comment>
<feature type="transmembrane region" description="Helical" evidence="1">
    <location>
        <begin position="45"/>
        <end position="64"/>
    </location>
</feature>
<gene>
    <name evidence="3" type="ORF">RU97_GL000227</name>
</gene>
<dbReference type="Proteomes" id="UP000181884">
    <property type="component" value="Unassembled WGS sequence"/>
</dbReference>
<dbReference type="InterPro" id="IPR014729">
    <property type="entry name" value="Rossmann-like_a/b/a_fold"/>
</dbReference>
<dbReference type="CDD" id="cd06259">
    <property type="entry name" value="YdcF-like"/>
    <property type="match status" value="1"/>
</dbReference>
<evidence type="ECO:0000256" key="1">
    <source>
        <dbReference type="SAM" id="Phobius"/>
    </source>
</evidence>
<keyword evidence="1" id="KW-0812">Transmembrane</keyword>
<dbReference type="GO" id="GO:0043164">
    <property type="term" value="P:Gram-negative-bacterium-type cell wall biogenesis"/>
    <property type="evidence" value="ECO:0007669"/>
    <property type="project" value="TreeGrafter"/>
</dbReference>
<reference evidence="3 4" key="1">
    <citation type="submission" date="2014-12" db="EMBL/GenBank/DDBJ databases">
        <title>Draft genome sequences of 29 type strains of Enterococci.</title>
        <authorList>
            <person name="Zhong Z."/>
            <person name="Sun Z."/>
            <person name="Liu W."/>
            <person name="Zhang W."/>
            <person name="Zhang H."/>
        </authorList>
    </citation>
    <scope>NUCLEOTIDE SEQUENCE [LARGE SCALE GENOMIC DNA]</scope>
    <source>
        <strain evidence="3 4">DSM 17029</strain>
    </source>
</reference>
<sequence length="389" mass="44280">MFGIIFILGFFVIKRWKHNDARFYQVCWFGSWLVGYLVFLDIRSVGFLILVPLFFLGVFCFSYFRDKCRLMNGLLFNLFLMSFGGYLIFLTFSSESLILYGLLGILGILFILGLLFGAIVLIVFLYWNASVVFRKEGHSLANLLTLLLALFLTFLLIYSQLSANQVFPQWLDALIGMLPTMTFYFALVFYNFLTVSVLYQFNRPKYQQEYIIVLGAGLIDGERVTPLLAKRIDKAIQFYKAQKRATGKGPVLLMSGGQGADEKVPEAVAMRNYAVEQGIPEHAIQLESNSTNTLENMQFSKEIIVQEDADYRAIFVSNNYHIFRAGMFARQAGLKADGIGAKTAFYYLPNAFLREFIAIVVMNKRRHMIVTGIIAFFSIFLAITSLFIG</sequence>
<proteinExistence type="predicted"/>
<organism evidence="3 4">
    <name type="scientific">Enterococcus canis</name>
    <dbReference type="NCBI Taxonomy" id="214095"/>
    <lineage>
        <taxon>Bacteria</taxon>
        <taxon>Bacillati</taxon>
        <taxon>Bacillota</taxon>
        <taxon>Bacilli</taxon>
        <taxon>Lactobacillales</taxon>
        <taxon>Enterococcaceae</taxon>
        <taxon>Enterococcus</taxon>
    </lineage>
</organism>
<feature type="transmembrane region" description="Helical" evidence="1">
    <location>
        <begin position="139"/>
        <end position="161"/>
    </location>
</feature>
<name>A0A1L8RJV8_9ENTE</name>
<dbReference type="EMBL" id="JXKH01000001">
    <property type="protein sequence ID" value="OJG19994.1"/>
    <property type="molecule type" value="Genomic_DNA"/>
</dbReference>
<keyword evidence="1" id="KW-0472">Membrane</keyword>
<dbReference type="Gene3D" id="3.40.50.620">
    <property type="entry name" value="HUPs"/>
    <property type="match status" value="1"/>
</dbReference>
<feature type="transmembrane region" description="Helical" evidence="1">
    <location>
        <begin position="368"/>
        <end position="388"/>
    </location>
</feature>
<evidence type="ECO:0000313" key="3">
    <source>
        <dbReference type="EMBL" id="OJG19994.1"/>
    </source>
</evidence>
<dbReference type="PANTHER" id="PTHR30336:SF18">
    <property type="entry name" value="MEMBRANE PROTEIN"/>
    <property type="match status" value="1"/>
</dbReference>
<dbReference type="InterPro" id="IPR051599">
    <property type="entry name" value="Cell_Envelope_Assoc"/>
</dbReference>
<feature type="domain" description="DUF218" evidence="2">
    <location>
        <begin position="209"/>
        <end position="357"/>
    </location>
</feature>
<keyword evidence="4" id="KW-1185">Reference proteome</keyword>
<evidence type="ECO:0000259" key="2">
    <source>
        <dbReference type="Pfam" id="PF02698"/>
    </source>
</evidence>
<feature type="transmembrane region" description="Helical" evidence="1">
    <location>
        <begin position="21"/>
        <end position="39"/>
    </location>
</feature>
<keyword evidence="1" id="KW-1133">Transmembrane helix</keyword>
<feature type="transmembrane region" description="Helical" evidence="1">
    <location>
        <begin position="98"/>
        <end position="127"/>
    </location>
</feature>
<feature type="transmembrane region" description="Helical" evidence="1">
    <location>
        <begin position="181"/>
        <end position="201"/>
    </location>
</feature>
<accession>A0A1L8RJV8</accession>
<dbReference type="PANTHER" id="PTHR30336">
    <property type="entry name" value="INNER MEMBRANE PROTEIN, PROBABLE PERMEASE"/>
    <property type="match status" value="1"/>
</dbReference>
<dbReference type="GO" id="GO:0005886">
    <property type="term" value="C:plasma membrane"/>
    <property type="evidence" value="ECO:0007669"/>
    <property type="project" value="TreeGrafter"/>
</dbReference>
<dbReference type="GO" id="GO:0000270">
    <property type="term" value="P:peptidoglycan metabolic process"/>
    <property type="evidence" value="ECO:0007669"/>
    <property type="project" value="TreeGrafter"/>
</dbReference>
<evidence type="ECO:0000313" key="4">
    <source>
        <dbReference type="Proteomes" id="UP000181884"/>
    </source>
</evidence>
<dbReference type="Pfam" id="PF02698">
    <property type="entry name" value="DUF218"/>
    <property type="match status" value="1"/>
</dbReference>